<dbReference type="InterPro" id="IPR036513">
    <property type="entry name" value="STAS_dom_sf"/>
</dbReference>
<gene>
    <name evidence="2" type="ORF">ElP_13730</name>
</gene>
<dbReference type="RefSeq" id="WP_197446766.1">
    <property type="nucleotide sequence ID" value="NZ_CP036426.1"/>
</dbReference>
<dbReference type="PANTHER" id="PTHR33495:SF2">
    <property type="entry name" value="ANTI-SIGMA FACTOR ANTAGONIST TM_1081-RELATED"/>
    <property type="match status" value="1"/>
</dbReference>
<dbReference type="GO" id="GO:0043856">
    <property type="term" value="F:anti-sigma factor antagonist activity"/>
    <property type="evidence" value="ECO:0007669"/>
    <property type="project" value="TreeGrafter"/>
</dbReference>
<dbReference type="Proteomes" id="UP000317835">
    <property type="component" value="Chromosome"/>
</dbReference>
<dbReference type="SUPFAM" id="SSF52091">
    <property type="entry name" value="SpoIIaa-like"/>
    <property type="match status" value="1"/>
</dbReference>
<sequence>MGVATPEHDAGLYRVVEHGDVVEAAILCRNLPEGLCEALIEQATTRGWSRLMIDCSEVYFLTSLGLGALIRLDRLLRPSGGRLRLFGLKPDLRELFEITRIDRVVQICESREQANSSTW</sequence>
<reference evidence="2 3" key="1">
    <citation type="submission" date="2019-02" db="EMBL/GenBank/DDBJ databases">
        <title>Deep-cultivation of Planctomycetes and their phenomic and genomic characterization uncovers novel biology.</title>
        <authorList>
            <person name="Wiegand S."/>
            <person name="Jogler M."/>
            <person name="Boedeker C."/>
            <person name="Pinto D."/>
            <person name="Vollmers J."/>
            <person name="Rivas-Marin E."/>
            <person name="Kohn T."/>
            <person name="Peeters S.H."/>
            <person name="Heuer A."/>
            <person name="Rast P."/>
            <person name="Oberbeckmann S."/>
            <person name="Bunk B."/>
            <person name="Jeske O."/>
            <person name="Meyerdierks A."/>
            <person name="Storesund J.E."/>
            <person name="Kallscheuer N."/>
            <person name="Luecker S."/>
            <person name="Lage O.M."/>
            <person name="Pohl T."/>
            <person name="Merkel B.J."/>
            <person name="Hornburger P."/>
            <person name="Mueller R.-W."/>
            <person name="Bruemmer F."/>
            <person name="Labrenz M."/>
            <person name="Spormann A.M."/>
            <person name="Op den Camp H."/>
            <person name="Overmann J."/>
            <person name="Amann R."/>
            <person name="Jetten M.S.M."/>
            <person name="Mascher T."/>
            <person name="Medema M.H."/>
            <person name="Devos D.P."/>
            <person name="Kaster A.-K."/>
            <person name="Ovreas L."/>
            <person name="Rohde M."/>
            <person name="Galperin M.Y."/>
            <person name="Jogler C."/>
        </authorList>
    </citation>
    <scope>NUCLEOTIDE SEQUENCE [LARGE SCALE GENOMIC DNA]</scope>
    <source>
        <strain evidence="2 3">ElP</strain>
    </source>
</reference>
<dbReference type="AlphaFoldDB" id="A0A518GY33"/>
<name>A0A518GY33_9BACT</name>
<keyword evidence="3" id="KW-1185">Reference proteome</keyword>
<dbReference type="PROSITE" id="PS50801">
    <property type="entry name" value="STAS"/>
    <property type="match status" value="1"/>
</dbReference>
<organism evidence="2 3">
    <name type="scientific">Tautonia plasticadhaerens</name>
    <dbReference type="NCBI Taxonomy" id="2527974"/>
    <lineage>
        <taxon>Bacteria</taxon>
        <taxon>Pseudomonadati</taxon>
        <taxon>Planctomycetota</taxon>
        <taxon>Planctomycetia</taxon>
        <taxon>Isosphaerales</taxon>
        <taxon>Isosphaeraceae</taxon>
        <taxon>Tautonia</taxon>
    </lineage>
</organism>
<dbReference type="CDD" id="cd07043">
    <property type="entry name" value="STAS_anti-anti-sigma_factors"/>
    <property type="match status" value="1"/>
</dbReference>
<proteinExistence type="predicted"/>
<dbReference type="Gene3D" id="3.30.750.24">
    <property type="entry name" value="STAS domain"/>
    <property type="match status" value="1"/>
</dbReference>
<dbReference type="PANTHER" id="PTHR33495">
    <property type="entry name" value="ANTI-SIGMA FACTOR ANTAGONIST TM_1081-RELATED-RELATED"/>
    <property type="match status" value="1"/>
</dbReference>
<dbReference type="KEGG" id="tpla:ElP_13730"/>
<protein>
    <submittedName>
        <fullName evidence="2">STAS domain protein</fullName>
    </submittedName>
</protein>
<dbReference type="InterPro" id="IPR002645">
    <property type="entry name" value="STAS_dom"/>
</dbReference>
<evidence type="ECO:0000313" key="3">
    <source>
        <dbReference type="Proteomes" id="UP000317835"/>
    </source>
</evidence>
<dbReference type="EMBL" id="CP036426">
    <property type="protein sequence ID" value="QDV33500.1"/>
    <property type="molecule type" value="Genomic_DNA"/>
</dbReference>
<feature type="domain" description="STAS" evidence="1">
    <location>
        <begin position="37"/>
        <end position="118"/>
    </location>
</feature>
<accession>A0A518GY33</accession>
<evidence type="ECO:0000313" key="2">
    <source>
        <dbReference type="EMBL" id="QDV33500.1"/>
    </source>
</evidence>
<evidence type="ECO:0000259" key="1">
    <source>
        <dbReference type="PROSITE" id="PS50801"/>
    </source>
</evidence>
<dbReference type="Pfam" id="PF01740">
    <property type="entry name" value="STAS"/>
    <property type="match status" value="1"/>
</dbReference>